<proteinExistence type="predicted"/>
<keyword evidence="1" id="KW-0732">Signal</keyword>
<reference evidence="2" key="1">
    <citation type="journal article" date="2009" name="Rice">
        <title>De Novo Next Generation Sequencing of Plant Genomes.</title>
        <authorList>
            <person name="Rounsley S."/>
            <person name="Marri P.R."/>
            <person name="Yu Y."/>
            <person name="He R."/>
            <person name="Sisneros N."/>
            <person name="Goicoechea J.L."/>
            <person name="Lee S.J."/>
            <person name="Angelova A."/>
            <person name="Kudrna D."/>
            <person name="Luo M."/>
            <person name="Affourtit J."/>
            <person name="Desany B."/>
            <person name="Knight J."/>
            <person name="Niazi F."/>
            <person name="Egholm M."/>
            <person name="Wing R.A."/>
        </authorList>
    </citation>
    <scope>NUCLEOTIDE SEQUENCE [LARGE SCALE GENOMIC DNA]</scope>
    <source>
        <strain evidence="2">cv. IRGC 105608</strain>
    </source>
</reference>
<evidence type="ECO:0008006" key="4">
    <source>
        <dbReference type="Google" id="ProtNLM"/>
    </source>
</evidence>
<sequence>MCTVLVILSTGGQPPAAAAQTDYCATACSSSSNGTVTCYNNAINTCSSNCSITPQYCDQCRRESPTSSARTTATMAACTAAACSTRKFNASLISFYSLCDFDYNLATII</sequence>
<evidence type="ECO:0000313" key="2">
    <source>
        <dbReference type="EnsemblPlants" id="OBART09G03770.1"/>
    </source>
</evidence>
<evidence type="ECO:0000313" key="3">
    <source>
        <dbReference type="Proteomes" id="UP000026960"/>
    </source>
</evidence>
<reference evidence="2" key="2">
    <citation type="submission" date="2015-03" db="UniProtKB">
        <authorList>
            <consortium name="EnsemblPlants"/>
        </authorList>
    </citation>
    <scope>IDENTIFICATION</scope>
</reference>
<protein>
    <recommendedName>
        <fullName evidence="4">ShKT domain-containing protein</fullName>
    </recommendedName>
</protein>
<keyword evidence="3" id="KW-1185">Reference proteome</keyword>
<name>A0A0D3H4N6_9ORYZ</name>
<feature type="chain" id="PRO_5002263193" description="ShKT domain-containing protein" evidence="1">
    <location>
        <begin position="20"/>
        <end position="109"/>
    </location>
</feature>
<dbReference type="EnsemblPlants" id="OBART09G03770.1">
    <property type="protein sequence ID" value="OBART09G03770.1"/>
    <property type="gene ID" value="OBART09G03770"/>
</dbReference>
<feature type="signal peptide" evidence="1">
    <location>
        <begin position="1"/>
        <end position="19"/>
    </location>
</feature>
<dbReference type="Gramene" id="OBART09G03770.1">
    <property type="protein sequence ID" value="OBART09G03770.1"/>
    <property type="gene ID" value="OBART09G03770"/>
</dbReference>
<evidence type="ECO:0000256" key="1">
    <source>
        <dbReference type="SAM" id="SignalP"/>
    </source>
</evidence>
<dbReference type="AlphaFoldDB" id="A0A0D3H4N6"/>
<organism evidence="2">
    <name type="scientific">Oryza barthii</name>
    <dbReference type="NCBI Taxonomy" id="65489"/>
    <lineage>
        <taxon>Eukaryota</taxon>
        <taxon>Viridiplantae</taxon>
        <taxon>Streptophyta</taxon>
        <taxon>Embryophyta</taxon>
        <taxon>Tracheophyta</taxon>
        <taxon>Spermatophyta</taxon>
        <taxon>Magnoliopsida</taxon>
        <taxon>Liliopsida</taxon>
        <taxon>Poales</taxon>
        <taxon>Poaceae</taxon>
        <taxon>BOP clade</taxon>
        <taxon>Oryzoideae</taxon>
        <taxon>Oryzeae</taxon>
        <taxon>Oryzinae</taxon>
        <taxon>Oryza</taxon>
    </lineage>
</organism>
<dbReference type="Proteomes" id="UP000026960">
    <property type="component" value="Chromosome 9"/>
</dbReference>
<dbReference type="PaxDb" id="65489-OBART09G03770.1"/>
<dbReference type="HOGENOM" id="CLU_2201338_0_0_1"/>
<accession>A0A0D3H4N6</accession>